<protein>
    <recommendedName>
        <fullName evidence="4">HNH endonuclease</fullName>
    </recommendedName>
</protein>
<keyword evidence="3" id="KW-1185">Reference proteome</keyword>
<comment type="caution">
    <text evidence="2">The sequence shown here is derived from an EMBL/GenBank/DDBJ whole genome shotgun (WGS) entry which is preliminary data.</text>
</comment>
<evidence type="ECO:0000313" key="2">
    <source>
        <dbReference type="EMBL" id="MFD1990062.1"/>
    </source>
</evidence>
<organism evidence="2 3">
    <name type="scientific">Paenibacillus nicotianae</name>
    <dbReference type="NCBI Taxonomy" id="1526551"/>
    <lineage>
        <taxon>Bacteria</taxon>
        <taxon>Bacillati</taxon>
        <taxon>Bacillota</taxon>
        <taxon>Bacilli</taxon>
        <taxon>Bacillales</taxon>
        <taxon>Paenibacillaceae</taxon>
        <taxon>Paenibacillus</taxon>
    </lineage>
</organism>
<dbReference type="Proteomes" id="UP001597403">
    <property type="component" value="Unassembled WGS sequence"/>
</dbReference>
<evidence type="ECO:0000256" key="1">
    <source>
        <dbReference type="SAM" id="MobiDB-lite"/>
    </source>
</evidence>
<feature type="compositionally biased region" description="Basic residues" evidence="1">
    <location>
        <begin position="8"/>
        <end position="17"/>
    </location>
</feature>
<feature type="region of interest" description="Disordered" evidence="1">
    <location>
        <begin position="1"/>
        <end position="21"/>
    </location>
</feature>
<proteinExistence type="predicted"/>
<name>A0ABW4UR74_9BACL</name>
<gene>
    <name evidence="2" type="ORF">ACFSGI_08830</name>
</gene>
<dbReference type="RefSeq" id="WP_204823770.1">
    <property type="nucleotide sequence ID" value="NZ_JBHUGF010000010.1"/>
</dbReference>
<sequence length="103" mass="12189">MNNFRPVPKPKHKRLKPTARERGAVSKEVYATIMEREHECCGRCYSGHNLQAAHLERRWKLQLTTYKDVCILCHDCHYWADNTAEGREWLKAKRDALYAKECK</sequence>
<evidence type="ECO:0000313" key="3">
    <source>
        <dbReference type="Proteomes" id="UP001597403"/>
    </source>
</evidence>
<dbReference type="EMBL" id="JBHUGF010000010">
    <property type="protein sequence ID" value="MFD1990062.1"/>
    <property type="molecule type" value="Genomic_DNA"/>
</dbReference>
<reference evidence="3" key="1">
    <citation type="journal article" date="2019" name="Int. J. Syst. Evol. Microbiol.">
        <title>The Global Catalogue of Microorganisms (GCM) 10K type strain sequencing project: providing services to taxonomists for standard genome sequencing and annotation.</title>
        <authorList>
            <consortium name="The Broad Institute Genomics Platform"/>
            <consortium name="The Broad Institute Genome Sequencing Center for Infectious Disease"/>
            <person name="Wu L."/>
            <person name="Ma J."/>
        </authorList>
    </citation>
    <scope>NUCLEOTIDE SEQUENCE [LARGE SCALE GENOMIC DNA]</scope>
    <source>
        <strain evidence="3">CGMCC 1.15067</strain>
    </source>
</reference>
<evidence type="ECO:0008006" key="4">
    <source>
        <dbReference type="Google" id="ProtNLM"/>
    </source>
</evidence>
<accession>A0ABW4UR74</accession>